<dbReference type="STRING" id="1121331.SAMN02745248_01128"/>
<feature type="transmembrane region" description="Helical" evidence="2">
    <location>
        <begin position="158"/>
        <end position="177"/>
    </location>
</feature>
<keyword evidence="2" id="KW-0812">Transmembrane</keyword>
<name>A0A1M6MR68_9CLOT</name>
<proteinExistence type="predicted"/>
<feature type="transmembrane region" description="Helical" evidence="2">
    <location>
        <begin position="98"/>
        <end position="120"/>
    </location>
</feature>
<keyword evidence="4" id="KW-1185">Reference proteome</keyword>
<evidence type="ECO:0000313" key="4">
    <source>
        <dbReference type="Proteomes" id="UP000183952"/>
    </source>
</evidence>
<feature type="transmembrane region" description="Helical" evidence="2">
    <location>
        <begin position="67"/>
        <end position="86"/>
    </location>
</feature>
<keyword evidence="2" id="KW-0472">Membrane</keyword>
<reference evidence="3 4" key="1">
    <citation type="submission" date="2016-11" db="EMBL/GenBank/DDBJ databases">
        <authorList>
            <person name="Jaros S."/>
            <person name="Januszkiewicz K."/>
            <person name="Wedrychowicz H."/>
        </authorList>
    </citation>
    <scope>NUCLEOTIDE SEQUENCE [LARGE SCALE GENOMIC DNA]</scope>
    <source>
        <strain evidence="3 4">DSM 3090</strain>
    </source>
</reference>
<dbReference type="Proteomes" id="UP000183952">
    <property type="component" value="Unassembled WGS sequence"/>
</dbReference>
<gene>
    <name evidence="3" type="ORF">SAMN02745248_01128</name>
</gene>
<organism evidence="3 4">
    <name type="scientific">Hathewaya proteolytica DSM 3090</name>
    <dbReference type="NCBI Taxonomy" id="1121331"/>
    <lineage>
        <taxon>Bacteria</taxon>
        <taxon>Bacillati</taxon>
        <taxon>Bacillota</taxon>
        <taxon>Clostridia</taxon>
        <taxon>Eubacteriales</taxon>
        <taxon>Clostridiaceae</taxon>
        <taxon>Hathewaya</taxon>
    </lineage>
</organism>
<sequence>MNHQMRKSLERAETDKNLNEQKEKQRERRENLDIFTKNNLIVFFTHIVLVLLFVLVAMAFDRKYINWIIYRLAAFIFVIPYVIMGYKLNNKLNKKFDYLSGTIVTIIGFVISTIVFMVGDGKILAEAANSSMFWRLSYSYIDIFYRAFLWGWTNFKNMYYINLILCLVPSFLVGLGMKLRRFMEEPME</sequence>
<evidence type="ECO:0000256" key="1">
    <source>
        <dbReference type="SAM" id="MobiDB-lite"/>
    </source>
</evidence>
<dbReference type="AlphaFoldDB" id="A0A1M6MR68"/>
<feature type="transmembrane region" description="Helical" evidence="2">
    <location>
        <begin position="40"/>
        <end position="60"/>
    </location>
</feature>
<keyword evidence="2" id="KW-1133">Transmembrane helix</keyword>
<protein>
    <submittedName>
        <fullName evidence="3">Uncharacterized protein</fullName>
    </submittedName>
</protein>
<feature type="compositionally biased region" description="Basic and acidic residues" evidence="1">
    <location>
        <begin position="7"/>
        <end position="24"/>
    </location>
</feature>
<dbReference type="EMBL" id="FRAD01000008">
    <property type="protein sequence ID" value="SHJ85947.1"/>
    <property type="molecule type" value="Genomic_DNA"/>
</dbReference>
<dbReference type="RefSeq" id="WP_072903149.1">
    <property type="nucleotide sequence ID" value="NZ_FRAD01000008.1"/>
</dbReference>
<evidence type="ECO:0000256" key="2">
    <source>
        <dbReference type="SAM" id="Phobius"/>
    </source>
</evidence>
<evidence type="ECO:0000313" key="3">
    <source>
        <dbReference type="EMBL" id="SHJ85947.1"/>
    </source>
</evidence>
<accession>A0A1M6MR68</accession>
<feature type="region of interest" description="Disordered" evidence="1">
    <location>
        <begin position="1"/>
        <end position="24"/>
    </location>
</feature>